<gene>
    <name evidence="2" type="ORF">V8G54_000884</name>
</gene>
<proteinExistence type="predicted"/>
<dbReference type="GO" id="GO:0009773">
    <property type="term" value="P:photosynthetic electron transport in photosystem I"/>
    <property type="evidence" value="ECO:0007669"/>
    <property type="project" value="InterPro"/>
</dbReference>
<dbReference type="PANTHER" id="PTHR37698:SF1">
    <property type="entry name" value="PHOTOSYNTHETIC NDH SUBUNIT OF SUBCOMPLEX B 1, CHLOROPLASTIC"/>
    <property type="match status" value="1"/>
</dbReference>
<protein>
    <recommendedName>
        <fullName evidence="4">Photosynthetic NDH subunit of subcomplex B 1, chloroplastic</fullName>
    </recommendedName>
</protein>
<dbReference type="GO" id="GO:0009507">
    <property type="term" value="C:chloroplast"/>
    <property type="evidence" value="ECO:0007669"/>
    <property type="project" value="InterPro"/>
</dbReference>
<dbReference type="SUPFAM" id="SSF53756">
    <property type="entry name" value="UDP-Glycosyltransferase/glycogen phosphorylase"/>
    <property type="match status" value="1"/>
</dbReference>
<dbReference type="EMBL" id="CP144700">
    <property type="protein sequence ID" value="WVZ22340.1"/>
    <property type="molecule type" value="Genomic_DNA"/>
</dbReference>
<evidence type="ECO:0000313" key="2">
    <source>
        <dbReference type="EMBL" id="WVZ22340.1"/>
    </source>
</evidence>
<reference evidence="2 3" key="1">
    <citation type="journal article" date="2023" name="Life. Sci Alliance">
        <title>Evolutionary insights into 3D genome organization and epigenetic landscape of Vigna mungo.</title>
        <authorList>
            <person name="Junaid A."/>
            <person name="Singh B."/>
            <person name="Bhatia S."/>
        </authorList>
    </citation>
    <scope>NUCLEOTIDE SEQUENCE [LARGE SCALE GENOMIC DNA]</scope>
    <source>
        <tissue evidence="2">Leaf</tissue>
    </source>
</reference>
<evidence type="ECO:0000313" key="3">
    <source>
        <dbReference type="Proteomes" id="UP001374535"/>
    </source>
</evidence>
<sequence>MEAEMGVNESKGACCARERDGGRGKLKGHHSGSDTLAPFAAVYGFFLTLKRQPLVSSFDSSQQEKIGGDNNKYDNGKSVAILKSSMAATYYNLQSPKTFPNLLRNLPSIPSSHVSLLGSLDYPFHCSTRRGYHVEANAKKKNPWLDPFDDGDDPEMESGSLFANGLQEEDPRPPDDPDNPYGFLKFPSGYAVEVASLALKVRGDVRRCCCVIPGGVYENLLFFPAIQLIKNRYPGVQIDVVATERGKQTYEMNKNVRWANVYDPEDDFPEPAEYADMIGVLKNRYYDMVLSTKLAGLGHAAFLFMTTARDRVSYVYPNVNAAGAGLLLSETFVPDSLNLSDGGYHMYHQMVDWLGKPFRDLPQQAVPPLRVSISRKLKEVVEAKYEKAGVKKGKYVVIHGIKSDSQASMQSRGDPDSLLPIEVWAEIADVIRDVTPLFVIPHEKERENVEENFDEDASIVFITTPGQLAALINDSAGVIATNTAAIQLASARDKPCIALFCSEEMGNKFVPQSEEKKCTIISSKTGKLIDIDVEAIKTAVQTFNLAPVLV</sequence>
<feature type="region of interest" description="Disordered" evidence="1">
    <location>
        <begin position="156"/>
        <end position="178"/>
    </location>
</feature>
<keyword evidence="3" id="KW-1185">Reference proteome</keyword>
<name>A0AAQ3P728_VIGMU</name>
<dbReference type="InterPro" id="IPR044983">
    <property type="entry name" value="PNSB1"/>
</dbReference>
<dbReference type="GO" id="GO:0010598">
    <property type="term" value="C:NAD(P)H dehydrogenase complex (plastoquinone)"/>
    <property type="evidence" value="ECO:0007669"/>
    <property type="project" value="InterPro"/>
</dbReference>
<evidence type="ECO:0000256" key="1">
    <source>
        <dbReference type="SAM" id="MobiDB-lite"/>
    </source>
</evidence>
<dbReference type="PANTHER" id="PTHR37698">
    <property type="entry name" value="PHOTOSYNTHETIC NDH SUBUNIT OF SUBCOMPLEX B 1, CHLOROPLASTIC"/>
    <property type="match status" value="1"/>
</dbReference>
<dbReference type="AlphaFoldDB" id="A0AAQ3P728"/>
<dbReference type="Proteomes" id="UP001374535">
    <property type="component" value="Chromosome 1"/>
</dbReference>
<evidence type="ECO:0008006" key="4">
    <source>
        <dbReference type="Google" id="ProtNLM"/>
    </source>
</evidence>
<organism evidence="2 3">
    <name type="scientific">Vigna mungo</name>
    <name type="common">Black gram</name>
    <name type="synonym">Phaseolus mungo</name>
    <dbReference type="NCBI Taxonomy" id="3915"/>
    <lineage>
        <taxon>Eukaryota</taxon>
        <taxon>Viridiplantae</taxon>
        <taxon>Streptophyta</taxon>
        <taxon>Embryophyta</taxon>
        <taxon>Tracheophyta</taxon>
        <taxon>Spermatophyta</taxon>
        <taxon>Magnoliopsida</taxon>
        <taxon>eudicotyledons</taxon>
        <taxon>Gunneridae</taxon>
        <taxon>Pentapetalae</taxon>
        <taxon>rosids</taxon>
        <taxon>fabids</taxon>
        <taxon>Fabales</taxon>
        <taxon>Fabaceae</taxon>
        <taxon>Papilionoideae</taxon>
        <taxon>50 kb inversion clade</taxon>
        <taxon>NPAAA clade</taxon>
        <taxon>indigoferoid/millettioid clade</taxon>
        <taxon>Phaseoleae</taxon>
        <taxon>Vigna</taxon>
    </lineage>
</organism>
<accession>A0AAQ3P728</accession>
<dbReference type="Gene3D" id="3.40.50.2000">
    <property type="entry name" value="Glycogen Phosphorylase B"/>
    <property type="match status" value="2"/>
</dbReference>